<feature type="chain" id="PRO_5007574705" description="Ysc84 actin-binding domain-containing protein" evidence="1">
    <location>
        <begin position="23"/>
        <end position="183"/>
    </location>
</feature>
<dbReference type="Pfam" id="PF04366">
    <property type="entry name" value="Ysc84"/>
    <property type="match status" value="1"/>
</dbReference>
<organism evidence="3 4">
    <name type="scientific">Roseivirga spongicola</name>
    <dbReference type="NCBI Taxonomy" id="333140"/>
    <lineage>
        <taxon>Bacteria</taxon>
        <taxon>Pseudomonadati</taxon>
        <taxon>Bacteroidota</taxon>
        <taxon>Cytophagia</taxon>
        <taxon>Cytophagales</taxon>
        <taxon>Roseivirgaceae</taxon>
        <taxon>Roseivirga</taxon>
    </lineage>
</organism>
<comment type="caution">
    <text evidence="3">The sequence shown here is derived from an EMBL/GenBank/DDBJ whole genome shotgun (WGS) entry which is preliminary data.</text>
</comment>
<evidence type="ECO:0000313" key="4">
    <source>
        <dbReference type="Proteomes" id="UP000075606"/>
    </source>
</evidence>
<reference evidence="3 4" key="1">
    <citation type="submission" date="2016-01" db="EMBL/GenBank/DDBJ databases">
        <title>Genome sequencing of Roseivirga spongicola UST030701-084.</title>
        <authorList>
            <person name="Selvaratnam C."/>
            <person name="Thevarajoo S."/>
            <person name="Goh K.M."/>
            <person name="Ee R."/>
            <person name="Chan K.-G."/>
            <person name="Chong C.S."/>
        </authorList>
    </citation>
    <scope>NUCLEOTIDE SEQUENCE [LARGE SCALE GENOMIC DNA]</scope>
    <source>
        <strain evidence="3 4">UST030701-084</strain>
    </source>
</reference>
<protein>
    <recommendedName>
        <fullName evidence="2">Ysc84 actin-binding domain-containing protein</fullName>
    </recommendedName>
</protein>
<gene>
    <name evidence="3" type="ORF">AWW68_05750</name>
</gene>
<feature type="domain" description="Ysc84 actin-binding" evidence="2">
    <location>
        <begin position="96"/>
        <end position="173"/>
    </location>
</feature>
<dbReference type="AlphaFoldDB" id="A0A150XHR7"/>
<dbReference type="RefSeq" id="WP_068217673.1">
    <property type="nucleotide sequence ID" value="NZ_CP139724.1"/>
</dbReference>
<proteinExistence type="predicted"/>
<keyword evidence="4" id="KW-1185">Reference proteome</keyword>
<name>A0A150XHR7_9BACT</name>
<dbReference type="OrthoDB" id="5405772at2"/>
<dbReference type="Proteomes" id="UP000075606">
    <property type="component" value="Unassembled WGS sequence"/>
</dbReference>
<evidence type="ECO:0000259" key="2">
    <source>
        <dbReference type="Pfam" id="PF04366"/>
    </source>
</evidence>
<sequence length="183" mass="19515">MKTKISLLLGFILLLGINQAEAQRKRKKEKYDKAAAAETIVEFKKVDSGIAEFFEHAYGYAVFPSIGKGAIGIGGAAGKGVVYKDGAMTGGVNMTQISVGFQFGGQAYSEVIFFENAGAYQRFIENEFQFAAQASAVALKSGVSANAKYSNGVAVFTMAKGGLMYEASVGGQRFKFIPPSEMK</sequence>
<keyword evidence="1" id="KW-0732">Signal</keyword>
<dbReference type="InterPro" id="IPR007461">
    <property type="entry name" value="Ysc84_actin-binding"/>
</dbReference>
<evidence type="ECO:0000313" key="3">
    <source>
        <dbReference type="EMBL" id="KYG78269.1"/>
    </source>
</evidence>
<dbReference type="EMBL" id="LRPC01000001">
    <property type="protein sequence ID" value="KYG78269.1"/>
    <property type="molecule type" value="Genomic_DNA"/>
</dbReference>
<accession>A0A150XHR7</accession>
<evidence type="ECO:0000256" key="1">
    <source>
        <dbReference type="SAM" id="SignalP"/>
    </source>
</evidence>
<feature type="signal peptide" evidence="1">
    <location>
        <begin position="1"/>
        <end position="22"/>
    </location>
</feature>
<dbReference type="STRING" id="333140.AWW68_05750"/>